<dbReference type="PRINTS" id="PR00038">
    <property type="entry name" value="HTHLUXR"/>
</dbReference>
<feature type="transmembrane region" description="Helical" evidence="4">
    <location>
        <begin position="12"/>
        <end position="30"/>
    </location>
</feature>
<proteinExistence type="predicted"/>
<keyword evidence="3" id="KW-0804">Transcription</keyword>
<dbReference type="OrthoDB" id="9807565at2"/>
<dbReference type="PROSITE" id="PS50043">
    <property type="entry name" value="HTH_LUXR_2"/>
    <property type="match status" value="1"/>
</dbReference>
<dbReference type="SMART" id="SM00421">
    <property type="entry name" value="HTH_LUXR"/>
    <property type="match status" value="1"/>
</dbReference>
<name>A0A401UCA9_9BACT</name>
<dbReference type="SUPFAM" id="SSF46894">
    <property type="entry name" value="C-terminal effector domain of the bipartite response regulators"/>
    <property type="match status" value="1"/>
</dbReference>
<reference evidence="6 7" key="1">
    <citation type="submission" date="2018-11" db="EMBL/GenBank/DDBJ databases">
        <title>Chryseotalea sanarue gen. nov., sp., nov., a member of the family Cytophagaceae, isolated from a brackish lake in Hamamatsu Japan.</title>
        <authorList>
            <person name="Maejima Y."/>
            <person name="Iino T."/>
            <person name="Muraguchi Y."/>
            <person name="Fukuda K."/>
            <person name="Ohkuma M."/>
            <person name="Moriuchi R."/>
            <person name="Dohra H."/>
            <person name="Kimbara K."/>
            <person name="Shintani M."/>
        </authorList>
    </citation>
    <scope>NUCLEOTIDE SEQUENCE [LARGE SCALE GENOMIC DNA]</scope>
    <source>
        <strain evidence="6 7">Ys</strain>
    </source>
</reference>
<accession>A0A401UCA9</accession>
<keyword evidence="1" id="KW-0805">Transcription regulation</keyword>
<dbReference type="AlphaFoldDB" id="A0A401UCA9"/>
<evidence type="ECO:0000313" key="6">
    <source>
        <dbReference type="EMBL" id="GCC52533.1"/>
    </source>
</evidence>
<keyword evidence="4" id="KW-0472">Membrane</keyword>
<keyword evidence="4" id="KW-0812">Transmembrane</keyword>
<dbReference type="InterPro" id="IPR036388">
    <property type="entry name" value="WH-like_DNA-bd_sf"/>
</dbReference>
<dbReference type="EMBL" id="BHXQ01000005">
    <property type="protein sequence ID" value="GCC52533.1"/>
    <property type="molecule type" value="Genomic_DNA"/>
</dbReference>
<dbReference type="PANTHER" id="PTHR44688">
    <property type="entry name" value="DNA-BINDING TRANSCRIPTIONAL ACTIVATOR DEVR_DOSR"/>
    <property type="match status" value="1"/>
</dbReference>
<dbReference type="InterPro" id="IPR016032">
    <property type="entry name" value="Sig_transdc_resp-reg_C-effctor"/>
</dbReference>
<evidence type="ECO:0000256" key="1">
    <source>
        <dbReference type="ARBA" id="ARBA00023015"/>
    </source>
</evidence>
<dbReference type="GO" id="GO:0006355">
    <property type="term" value="P:regulation of DNA-templated transcription"/>
    <property type="evidence" value="ECO:0007669"/>
    <property type="project" value="InterPro"/>
</dbReference>
<comment type="caution">
    <text evidence="6">The sequence shown here is derived from an EMBL/GenBank/DDBJ whole genome shotgun (WGS) entry which is preliminary data.</text>
</comment>
<keyword evidence="4" id="KW-1133">Transmembrane helix</keyword>
<dbReference type="Proteomes" id="UP000288227">
    <property type="component" value="Unassembled WGS sequence"/>
</dbReference>
<gene>
    <name evidence="6" type="ORF">SanaruYs_27700</name>
</gene>
<evidence type="ECO:0000256" key="3">
    <source>
        <dbReference type="ARBA" id="ARBA00023163"/>
    </source>
</evidence>
<dbReference type="InterPro" id="IPR000792">
    <property type="entry name" value="Tscrpt_reg_LuxR_C"/>
</dbReference>
<evidence type="ECO:0000256" key="4">
    <source>
        <dbReference type="SAM" id="Phobius"/>
    </source>
</evidence>
<feature type="domain" description="HTH luxR-type" evidence="5">
    <location>
        <begin position="86"/>
        <end position="147"/>
    </location>
</feature>
<feature type="transmembrane region" description="Helical" evidence="4">
    <location>
        <begin position="42"/>
        <end position="61"/>
    </location>
</feature>
<dbReference type="Pfam" id="PF00196">
    <property type="entry name" value="GerE"/>
    <property type="match status" value="1"/>
</dbReference>
<evidence type="ECO:0000256" key="2">
    <source>
        <dbReference type="ARBA" id="ARBA00023125"/>
    </source>
</evidence>
<dbReference type="GO" id="GO:0003677">
    <property type="term" value="F:DNA binding"/>
    <property type="evidence" value="ECO:0007669"/>
    <property type="project" value="UniProtKB-KW"/>
</dbReference>
<dbReference type="PANTHER" id="PTHR44688:SF16">
    <property type="entry name" value="DNA-BINDING TRANSCRIPTIONAL ACTIVATOR DEVR_DOSR"/>
    <property type="match status" value="1"/>
</dbReference>
<dbReference type="RefSeq" id="WP_127123190.1">
    <property type="nucleotide sequence ID" value="NZ_BHXQ01000005.1"/>
</dbReference>
<evidence type="ECO:0000313" key="7">
    <source>
        <dbReference type="Proteomes" id="UP000288227"/>
    </source>
</evidence>
<keyword evidence="2" id="KW-0238">DNA-binding</keyword>
<protein>
    <submittedName>
        <fullName evidence="6">LuxR family transcriptional regulator</fullName>
    </submittedName>
</protein>
<sequence length="147" mass="16870">MKLESILLKYKNYLLAIAIVLSALAVSIRGNDGKVFLTFQDYPIAIFLMVSISTFLVMLYIQISKRKIENLSNQIKEHSNVNREGFSALLAELTTRQKEVYDLIISGKTNKEIVSELFIEQSTLKTHVNQIYRKLNIKSRSELKSKN</sequence>
<keyword evidence="7" id="KW-1185">Reference proteome</keyword>
<evidence type="ECO:0000259" key="5">
    <source>
        <dbReference type="PROSITE" id="PS50043"/>
    </source>
</evidence>
<organism evidence="6 7">
    <name type="scientific">Chryseotalea sanaruensis</name>
    <dbReference type="NCBI Taxonomy" id="2482724"/>
    <lineage>
        <taxon>Bacteria</taxon>
        <taxon>Pseudomonadati</taxon>
        <taxon>Bacteroidota</taxon>
        <taxon>Cytophagia</taxon>
        <taxon>Cytophagales</taxon>
        <taxon>Chryseotaleaceae</taxon>
        <taxon>Chryseotalea</taxon>
    </lineage>
</organism>
<dbReference type="CDD" id="cd06170">
    <property type="entry name" value="LuxR_C_like"/>
    <property type="match status" value="1"/>
</dbReference>
<dbReference type="Gene3D" id="1.10.10.10">
    <property type="entry name" value="Winged helix-like DNA-binding domain superfamily/Winged helix DNA-binding domain"/>
    <property type="match status" value="1"/>
</dbReference>